<dbReference type="PANTHER" id="PTHR38753">
    <property type="entry name" value="SLR1441 PROTEIN"/>
    <property type="match status" value="1"/>
</dbReference>
<sequence length="293" mass="34746">MATLELEARVDNLETILGQFIVSTNVALLRMERGNEAFRQEMKEFKDEMKDFKDEMTEFKDEMKDFKDEMTEFKDEMKDFKDEMTEFKNEMKDFKDEMTDFKDEMKDFKDEMTEFKDEMKDFKDEMTDFKDEMTDFKDETRADRKSMNKKWGDLANKMGTLAEDIVAPNIPRIAREYFQLDSPDFFALRVTKRKAGDRSFQREFDTIAAYPDHLLVNETKSTPKIDYIDAFIETLPQIDEYFPEYRGKTLIPIFSSLHLPDNVLNYLSAHKIYGMAMGDETMILLNADRFPSP</sequence>
<evidence type="ECO:0000256" key="1">
    <source>
        <dbReference type="SAM" id="Coils"/>
    </source>
</evidence>
<feature type="coiled-coil region" evidence="1">
    <location>
        <begin position="28"/>
        <end position="139"/>
    </location>
</feature>
<dbReference type="Pfam" id="PF06818">
    <property type="entry name" value="Fez1"/>
    <property type="match status" value="1"/>
</dbReference>
<comment type="caution">
    <text evidence="2">The sequence shown here is derived from an EMBL/GenBank/DDBJ whole genome shotgun (WGS) entry which is preliminary data.</text>
</comment>
<reference evidence="2 3" key="1">
    <citation type="submission" date="2017-10" db="EMBL/GenBank/DDBJ databases">
        <title>Novel microbial diversity and functional potential in the marine mammal oral microbiome.</title>
        <authorList>
            <person name="Dudek N.K."/>
            <person name="Sun C.L."/>
            <person name="Burstein D."/>
            <person name="Kantor R.S."/>
            <person name="Aliaga Goltsman D.S."/>
            <person name="Bik E.M."/>
            <person name="Thomas B.C."/>
            <person name="Banfield J.F."/>
            <person name="Relman D.A."/>
        </authorList>
    </citation>
    <scope>NUCLEOTIDE SEQUENCE [LARGE SCALE GENOMIC DNA]</scope>
    <source>
        <strain evidence="2">DOLZORAL124_49_17</strain>
    </source>
</reference>
<dbReference type="Proteomes" id="UP000229740">
    <property type="component" value="Unassembled WGS sequence"/>
</dbReference>
<dbReference type="SUPFAM" id="SSF58100">
    <property type="entry name" value="Bacterial hemolysins"/>
    <property type="match status" value="1"/>
</dbReference>
<dbReference type="AlphaFoldDB" id="A0A2G6E2E8"/>
<keyword evidence="1" id="KW-0175">Coiled coil</keyword>
<evidence type="ECO:0000313" key="3">
    <source>
        <dbReference type="Proteomes" id="UP000229740"/>
    </source>
</evidence>
<gene>
    <name evidence="2" type="ORF">CSB45_12040</name>
</gene>
<name>A0A2G6E2E8_9BACT</name>
<dbReference type="EMBL" id="PDPS01000036">
    <property type="protein sequence ID" value="PID56256.1"/>
    <property type="molecule type" value="Genomic_DNA"/>
</dbReference>
<dbReference type="PANTHER" id="PTHR38753:SF1">
    <property type="entry name" value="SLR1441 PROTEIN"/>
    <property type="match status" value="1"/>
</dbReference>
<organism evidence="2 3">
    <name type="scientific">candidate division KSB3 bacterium</name>
    <dbReference type="NCBI Taxonomy" id="2044937"/>
    <lineage>
        <taxon>Bacteria</taxon>
        <taxon>candidate division KSB3</taxon>
    </lineage>
</organism>
<accession>A0A2G6E2E8</accession>
<protein>
    <submittedName>
        <fullName evidence="2">Uncharacterized protein</fullName>
    </submittedName>
</protein>
<evidence type="ECO:0000313" key="2">
    <source>
        <dbReference type="EMBL" id="PID56256.1"/>
    </source>
</evidence>
<dbReference type="Gene3D" id="1.10.287.1490">
    <property type="match status" value="1"/>
</dbReference>
<proteinExistence type="predicted"/>